<accession>A0A7Y9C772</accession>
<feature type="chain" id="PRO_5030916623" evidence="1">
    <location>
        <begin position="18"/>
        <end position="1365"/>
    </location>
</feature>
<dbReference type="EMBL" id="JACBJI010000003">
    <property type="protein sequence ID" value="NYA71148.1"/>
    <property type="molecule type" value="Genomic_DNA"/>
</dbReference>
<protein>
    <submittedName>
        <fullName evidence="3">T9SS type B sorting domain-containing protein</fullName>
    </submittedName>
</protein>
<keyword evidence="4" id="KW-1185">Reference proteome</keyword>
<reference evidence="3 4" key="1">
    <citation type="submission" date="2020-07" db="EMBL/GenBank/DDBJ databases">
        <authorList>
            <person name="Sun Q."/>
        </authorList>
    </citation>
    <scope>NUCLEOTIDE SEQUENCE [LARGE SCALE GENOMIC DNA]</scope>
    <source>
        <strain evidence="3 4">MAH-1</strain>
    </source>
</reference>
<keyword evidence="1" id="KW-0732">Signal</keyword>
<evidence type="ECO:0000259" key="2">
    <source>
        <dbReference type="Pfam" id="PF25778"/>
    </source>
</evidence>
<dbReference type="InterPro" id="IPR013783">
    <property type="entry name" value="Ig-like_fold"/>
</dbReference>
<feature type="domain" description="DUF7948" evidence="2">
    <location>
        <begin position="22"/>
        <end position="251"/>
    </location>
</feature>
<gene>
    <name evidence="3" type="ORF">HZF10_09470</name>
</gene>
<dbReference type="InterPro" id="IPR057708">
    <property type="entry name" value="DUF7948"/>
</dbReference>
<dbReference type="InterPro" id="IPR026341">
    <property type="entry name" value="T9SS_type_B"/>
</dbReference>
<dbReference type="NCBIfam" id="TIGR04131">
    <property type="entry name" value="Bac_Flav_CTERM"/>
    <property type="match status" value="1"/>
</dbReference>
<evidence type="ECO:0000256" key="1">
    <source>
        <dbReference type="SAM" id="SignalP"/>
    </source>
</evidence>
<dbReference type="InterPro" id="IPR052918">
    <property type="entry name" value="Motility_Chemotaxis_Reg"/>
</dbReference>
<comment type="caution">
    <text evidence="3">The sequence shown here is derived from an EMBL/GenBank/DDBJ whole genome shotgun (WGS) entry which is preliminary data.</text>
</comment>
<organism evidence="3 4">
    <name type="scientific">Flavobacterium agri</name>
    <dbReference type="NCBI Taxonomy" id="2743471"/>
    <lineage>
        <taxon>Bacteria</taxon>
        <taxon>Pseudomonadati</taxon>
        <taxon>Bacteroidota</taxon>
        <taxon>Flavobacteriia</taxon>
        <taxon>Flavobacteriales</taxon>
        <taxon>Flavobacteriaceae</taxon>
        <taxon>Flavobacterium</taxon>
    </lineage>
</organism>
<proteinExistence type="predicted"/>
<sequence>MKKLYLLLVLCFGNLFAQHNGFYENRGQIVDQNGNQNTSVLYLLNTKGLNVQLRKNGFSYDVYEAEDAFSQEMFENCDVTKPRRNVFFKTAFHRVDVDFVGSDPNVSIKSQGKSKDFRNYYTVKGQKAGVLFVHHYQKVLYENLYPNIDLVFFVPEDQSKPVEYNFVIKPGANLSDIKMKWEGTKTKLENDKLSMRLRFGKMEESLPKSWIGNEESGQIVDIRYRQIAKNTYGFSGAQKLNANQTITIDPVPVRLWGTYYGGTGQEIAIELKNSPDDNVYVSAQTASSTNLTTAGSHQQFVTSWTAAFISKFDPDGQLLWGTYFDEIASHMAFDTAGNLFFGGSAFSPWQTPYGGNLSTPGTFQPVHAQYSDAYLVKMNPQGVRQWGTFYGGMQNEDGLSIAIDNQGYAYLCGQTNSETGLASTGAFMETSPSGNAGSMSAFLAKFDHDGQRLWGTYYGGATPSGFMHCGQGADGGIYAIGSTAVTDNIATPGTYQPTTQLSSGMIIKFTTSGQRIWGTYMGGEGNDWVLGAEIKGNFAYLQGRTWSETGIGTPNTFYPNFIQNSNIVGSTFIIKFDLVNQQKIWGTYFPTPLSNITVNASDELYGAGPGTGETGLGTPDAYLQFMGTYHKNYIVKLNLSGQRVWGTYYGGNMATQLGRVSLDSSGAIYMFGNVNGSTTGIATPGAHQSMFASNPDTYLAKFLDCNSTGTVQPVSDVCVGGTISLHATGGTSFAWLGPNGFSSNLQNPEIQNATPAEAGEYTCAISGLGCDATITVTVNVGDSTGPVPDFPQLPQVSGLCSATVSQVPTATDNCAGTINGTTIDPLVYDLPGTYTVTWTFADGNGNSSSQNQTVVVAPNTDPIAPQVSLSGCDDDPDGKLFFDLTQAQTAITPLSGYTFSYYKTLNEAILQTGAIGNLSNYENETNPQALYVRVENGSGCSSVSELTLNVFLEPNFTDSELHLCDFAMNGLQIFDLTQAESNLSTDNNLTFAYFTSLENLENDNPIPNASSFSNTINPQTIWVEITNANGCSEIAILTLHVDSIALQSIPDLYTCDDDYDGFTTFNLYDTAYTILPLIPSGSYDFDYYLSVEDALAGNGGLPTSYTNTVNPQPIFIRVQQPGECPMIFKTVLNVIPKPRPVMKTIWSICSGSPAVITADSGYDAYSWSTGQTTQSIVVSQPGNYSVTVFETVNGQTCEATVDLSVVESNSAIIEQVMVSDWTDEQNSITVVVSGLGDYEYSLDNDHFQDSNVFTDLPSGQYTVYVRDKNGCGTKDETVYLLTYPKFFTPNGDGSHDFWRIKFSQIEPTMVVNIFDRYGKFLCQLEPNGPGWDGTLDGKPLPSTDYWFTVTRADGKEHKGHFSLKR</sequence>
<dbReference type="PANTHER" id="PTHR35580">
    <property type="entry name" value="CELL SURFACE GLYCOPROTEIN (S-LAYER PROTEIN)-LIKE PROTEIN"/>
    <property type="match status" value="1"/>
</dbReference>
<dbReference type="Gene3D" id="2.60.40.10">
    <property type="entry name" value="Immunoglobulins"/>
    <property type="match status" value="2"/>
</dbReference>
<dbReference type="Pfam" id="PF13585">
    <property type="entry name" value="CHU_C"/>
    <property type="match status" value="1"/>
</dbReference>
<dbReference type="Proteomes" id="UP000535020">
    <property type="component" value="Unassembled WGS sequence"/>
</dbReference>
<dbReference type="PANTHER" id="PTHR35580:SF1">
    <property type="entry name" value="PHYTASE-LIKE DOMAIN-CONTAINING PROTEIN"/>
    <property type="match status" value="1"/>
</dbReference>
<dbReference type="Pfam" id="PF25778">
    <property type="entry name" value="DUF7948"/>
    <property type="match status" value="1"/>
</dbReference>
<evidence type="ECO:0000313" key="4">
    <source>
        <dbReference type="Proteomes" id="UP000535020"/>
    </source>
</evidence>
<dbReference type="RefSeq" id="WP_176005951.1">
    <property type="nucleotide sequence ID" value="NZ_JABWMI010000010.1"/>
</dbReference>
<feature type="signal peptide" evidence="1">
    <location>
        <begin position="1"/>
        <end position="17"/>
    </location>
</feature>
<evidence type="ECO:0000313" key="3">
    <source>
        <dbReference type="EMBL" id="NYA71148.1"/>
    </source>
</evidence>
<name>A0A7Y9C772_9FLAO</name>